<name>A0A1G8AZZ2_9VIBR</name>
<sequence length="124" mass="14314">MTVMSNTYFDNRNHFSKQEIGAARNAWLRYERQQQLHLLNVMPIDEAVAILQHCSISYAQKMILALEAQGKQSRANHYAKQLGLKTSKQLKPNWWRKMISKPLRIVLTCGLLSLASGASAYMYW</sequence>
<proteinExistence type="predicted"/>
<dbReference type="Proteomes" id="UP000198854">
    <property type="component" value="Unassembled WGS sequence"/>
</dbReference>
<evidence type="ECO:0000313" key="2">
    <source>
        <dbReference type="EMBL" id="SDH25910.1"/>
    </source>
</evidence>
<organism evidence="2 3">
    <name type="scientific">Vibrio xiamenensis</name>
    <dbReference type="NCBI Taxonomy" id="861298"/>
    <lineage>
        <taxon>Bacteria</taxon>
        <taxon>Pseudomonadati</taxon>
        <taxon>Pseudomonadota</taxon>
        <taxon>Gammaproteobacteria</taxon>
        <taxon>Vibrionales</taxon>
        <taxon>Vibrionaceae</taxon>
        <taxon>Vibrio</taxon>
    </lineage>
</organism>
<evidence type="ECO:0000256" key="1">
    <source>
        <dbReference type="SAM" id="Phobius"/>
    </source>
</evidence>
<keyword evidence="1" id="KW-0812">Transmembrane</keyword>
<feature type="transmembrane region" description="Helical" evidence="1">
    <location>
        <begin position="105"/>
        <end position="123"/>
    </location>
</feature>
<protein>
    <submittedName>
        <fullName evidence="2">Uncharacterized protein</fullName>
    </submittedName>
</protein>
<keyword evidence="1" id="KW-0472">Membrane</keyword>
<keyword evidence="1" id="KW-1133">Transmembrane helix</keyword>
<dbReference type="AlphaFoldDB" id="A0A1G8AZZ2"/>
<keyword evidence="3" id="KW-1185">Reference proteome</keyword>
<accession>A0A1G8AZZ2</accession>
<gene>
    <name evidence="2" type="ORF">SAMN04488136_11217</name>
</gene>
<dbReference type="EMBL" id="FNDD01000012">
    <property type="protein sequence ID" value="SDH25910.1"/>
    <property type="molecule type" value="Genomic_DNA"/>
</dbReference>
<reference evidence="2 3" key="1">
    <citation type="submission" date="2016-10" db="EMBL/GenBank/DDBJ databases">
        <authorList>
            <person name="de Groot N.N."/>
        </authorList>
    </citation>
    <scope>NUCLEOTIDE SEQUENCE [LARGE SCALE GENOMIC DNA]</scope>
    <source>
        <strain evidence="2 3">CGMCC 1.10228</strain>
    </source>
</reference>
<dbReference type="STRING" id="861298.SAMN04488136_11217"/>
<evidence type="ECO:0000313" key="3">
    <source>
        <dbReference type="Proteomes" id="UP000198854"/>
    </source>
</evidence>